<feature type="signal peptide" evidence="1">
    <location>
        <begin position="1"/>
        <end position="27"/>
    </location>
</feature>
<evidence type="ECO:0000259" key="2">
    <source>
        <dbReference type="Pfam" id="PF01048"/>
    </source>
</evidence>
<feature type="domain" description="Nucleoside phosphorylase" evidence="2">
    <location>
        <begin position="49"/>
        <end position="322"/>
    </location>
</feature>
<reference evidence="3" key="1">
    <citation type="submission" date="2024-03" db="EMBL/GenBank/DDBJ databases">
        <title>WGS assembly of Saponaria officinalis var. Norfolk2.</title>
        <authorList>
            <person name="Jenkins J."/>
            <person name="Shu S."/>
            <person name="Grimwood J."/>
            <person name="Barry K."/>
            <person name="Goodstein D."/>
            <person name="Schmutz J."/>
            <person name="Leebens-Mack J."/>
            <person name="Osbourn A."/>
        </authorList>
    </citation>
    <scope>NUCLEOTIDE SEQUENCE [LARGE SCALE GENOMIC DNA]</scope>
    <source>
        <strain evidence="3">JIC</strain>
    </source>
</reference>
<feature type="chain" id="PRO_5043721506" description="Nucleoside phosphorylase domain-containing protein" evidence="1">
    <location>
        <begin position="28"/>
        <end position="334"/>
    </location>
</feature>
<evidence type="ECO:0000256" key="1">
    <source>
        <dbReference type="SAM" id="SignalP"/>
    </source>
</evidence>
<name>A0AAW1GQ06_SAPOF</name>
<dbReference type="Gene3D" id="3.40.50.1580">
    <property type="entry name" value="Nucleoside phosphorylase domain"/>
    <property type="match status" value="1"/>
</dbReference>
<dbReference type="Proteomes" id="UP001443914">
    <property type="component" value="Unassembled WGS sequence"/>
</dbReference>
<accession>A0AAW1GQ06</accession>
<comment type="caution">
    <text evidence="3">The sequence shown here is derived from an EMBL/GenBank/DDBJ whole genome shotgun (WGS) entry which is preliminary data.</text>
</comment>
<dbReference type="PANTHER" id="PTHR21234">
    <property type="entry name" value="PURINE NUCLEOSIDE PHOSPHORYLASE"/>
    <property type="match status" value="1"/>
</dbReference>
<proteinExistence type="predicted"/>
<gene>
    <name evidence="3" type="ORF">RND81_14G138500</name>
</gene>
<dbReference type="InterPro" id="IPR000845">
    <property type="entry name" value="Nucleoside_phosphorylase_d"/>
</dbReference>
<keyword evidence="1" id="KW-0732">Signal</keyword>
<sequence length="334" mass="36758">MAVGYLQQTLVMFLLLMMMMLLRPSVQLRSSHPMHETVDRINHRGGPYIGLVLAFPAEEAPLQASGLFVPDSDFPVVQLSGRRFNVGKIRNVDVIYVMTGEQTANAALTVQTLVQVFDIKGIVHYGIAGATNSSMTVGDVGVPDSFAFTSSWKWLEFGSLEKSQKEMRFGAFNIPQKGENLLFKINFTPVQLYSNERAMQELFWFPVDPHWYDIAKQLQGMQLERCVNESVCAPKMPGVSFGLKGSTANMFVANEAYANFLYKEFRVSTADEESAAVVLTSLSNGVPCIVFRGVSDVAGGDKISLAGLSSLAAINAFKVAVKFIELVSRNRTSI</sequence>
<dbReference type="AlphaFoldDB" id="A0AAW1GQ06"/>
<dbReference type="GO" id="GO:0003824">
    <property type="term" value="F:catalytic activity"/>
    <property type="evidence" value="ECO:0007669"/>
    <property type="project" value="InterPro"/>
</dbReference>
<dbReference type="CDD" id="cd09008">
    <property type="entry name" value="MTAN"/>
    <property type="match status" value="1"/>
</dbReference>
<dbReference type="InterPro" id="IPR035994">
    <property type="entry name" value="Nucleoside_phosphorylase_sf"/>
</dbReference>
<evidence type="ECO:0000313" key="3">
    <source>
        <dbReference type="EMBL" id="KAK9665816.1"/>
    </source>
</evidence>
<dbReference type="GO" id="GO:0009116">
    <property type="term" value="P:nucleoside metabolic process"/>
    <property type="evidence" value="ECO:0007669"/>
    <property type="project" value="InterPro"/>
</dbReference>
<evidence type="ECO:0000313" key="4">
    <source>
        <dbReference type="Proteomes" id="UP001443914"/>
    </source>
</evidence>
<organism evidence="3 4">
    <name type="scientific">Saponaria officinalis</name>
    <name type="common">Common soapwort</name>
    <name type="synonym">Lychnis saponaria</name>
    <dbReference type="NCBI Taxonomy" id="3572"/>
    <lineage>
        <taxon>Eukaryota</taxon>
        <taxon>Viridiplantae</taxon>
        <taxon>Streptophyta</taxon>
        <taxon>Embryophyta</taxon>
        <taxon>Tracheophyta</taxon>
        <taxon>Spermatophyta</taxon>
        <taxon>Magnoliopsida</taxon>
        <taxon>eudicotyledons</taxon>
        <taxon>Gunneridae</taxon>
        <taxon>Pentapetalae</taxon>
        <taxon>Caryophyllales</taxon>
        <taxon>Caryophyllaceae</taxon>
        <taxon>Caryophylleae</taxon>
        <taxon>Saponaria</taxon>
    </lineage>
</organism>
<dbReference type="PANTHER" id="PTHR21234:SF43">
    <property type="entry name" value="OS06G0112100 PROTEIN"/>
    <property type="match status" value="1"/>
</dbReference>
<dbReference type="SUPFAM" id="SSF53167">
    <property type="entry name" value="Purine and uridine phosphorylases"/>
    <property type="match status" value="1"/>
</dbReference>
<dbReference type="EMBL" id="JBDFQZ010000014">
    <property type="protein sequence ID" value="KAK9665816.1"/>
    <property type="molecule type" value="Genomic_DNA"/>
</dbReference>
<keyword evidence="4" id="KW-1185">Reference proteome</keyword>
<protein>
    <recommendedName>
        <fullName evidence="2">Nucleoside phosphorylase domain-containing protein</fullName>
    </recommendedName>
</protein>
<dbReference type="Pfam" id="PF01048">
    <property type="entry name" value="PNP_UDP_1"/>
    <property type="match status" value="1"/>
</dbReference>